<dbReference type="RefSeq" id="WP_125136907.1">
    <property type="nucleotide sequence ID" value="NZ_LR130778.1"/>
</dbReference>
<dbReference type="EMBL" id="LR130778">
    <property type="protein sequence ID" value="VDN47627.1"/>
    <property type="molecule type" value="Genomic_DNA"/>
</dbReference>
<name>A0A3P7PUJ8_9FIRM</name>
<evidence type="ECO:0000313" key="2">
    <source>
        <dbReference type="EMBL" id="VDN47627.1"/>
    </source>
</evidence>
<organism evidence="2 3">
    <name type="scientific">Petrocella atlantisensis</name>
    <dbReference type="NCBI Taxonomy" id="2173034"/>
    <lineage>
        <taxon>Bacteria</taxon>
        <taxon>Bacillati</taxon>
        <taxon>Bacillota</taxon>
        <taxon>Clostridia</taxon>
        <taxon>Lachnospirales</taxon>
        <taxon>Vallitaleaceae</taxon>
        <taxon>Petrocella</taxon>
    </lineage>
</organism>
<protein>
    <submittedName>
        <fullName evidence="2">Uncharacterized protein</fullName>
    </submittedName>
</protein>
<dbReference type="AlphaFoldDB" id="A0A3P7PUJ8"/>
<gene>
    <name evidence="2" type="ORF">PATL70BA_1738</name>
</gene>
<keyword evidence="1" id="KW-0732">Signal</keyword>
<reference evidence="2 3" key="1">
    <citation type="submission" date="2018-09" db="EMBL/GenBank/DDBJ databases">
        <authorList>
            <person name="Postec A."/>
        </authorList>
    </citation>
    <scope>NUCLEOTIDE SEQUENCE [LARGE SCALE GENOMIC DNA]</scope>
    <source>
        <strain evidence="2">70B-A</strain>
    </source>
</reference>
<feature type="signal peptide" evidence="1">
    <location>
        <begin position="1"/>
        <end position="21"/>
    </location>
</feature>
<keyword evidence="3" id="KW-1185">Reference proteome</keyword>
<feature type="chain" id="PRO_5018160725" evidence="1">
    <location>
        <begin position="22"/>
        <end position="170"/>
    </location>
</feature>
<sequence length="170" mass="19857">MRKTILMMIMVMLISSTTIVAQNQLRPRENRIRSAVVMTSREVSRSRMIVKEGIRSSREKTYVVQQHLRRVQSNLDSLTPEQLTLIKNSIQEIRTYQEGSNAFLGRIVAYDNRIRKAREEKDYETLIQVYNEILVLQKHRIERLDHYNKLLDRLIKGLSNIGGLDGDITS</sequence>
<accession>A0A3P7PUJ8</accession>
<evidence type="ECO:0000313" key="3">
    <source>
        <dbReference type="Proteomes" id="UP000279029"/>
    </source>
</evidence>
<proteinExistence type="predicted"/>
<evidence type="ECO:0000256" key="1">
    <source>
        <dbReference type="SAM" id="SignalP"/>
    </source>
</evidence>
<dbReference type="KEGG" id="cbar:PATL70BA_1738"/>
<dbReference type="Proteomes" id="UP000279029">
    <property type="component" value="Chromosome"/>
</dbReference>